<dbReference type="PANTHER" id="PTHR45436:SF5">
    <property type="entry name" value="SENSOR HISTIDINE KINASE TRCS"/>
    <property type="match status" value="1"/>
</dbReference>
<evidence type="ECO:0000256" key="3">
    <source>
        <dbReference type="ARBA" id="ARBA00012438"/>
    </source>
</evidence>
<accession>A0A4Q7L502</accession>
<dbReference type="PROSITE" id="PS50885">
    <property type="entry name" value="HAMP"/>
    <property type="match status" value="1"/>
</dbReference>
<evidence type="ECO:0000256" key="1">
    <source>
        <dbReference type="ARBA" id="ARBA00000085"/>
    </source>
</evidence>
<feature type="coiled-coil region" evidence="11">
    <location>
        <begin position="205"/>
        <end position="232"/>
    </location>
</feature>
<evidence type="ECO:0000256" key="10">
    <source>
        <dbReference type="ARBA" id="ARBA00023136"/>
    </source>
</evidence>
<dbReference type="SUPFAM" id="SSF47384">
    <property type="entry name" value="Homodimeric domain of signal transducing histidine kinase"/>
    <property type="match status" value="1"/>
</dbReference>
<dbReference type="AlphaFoldDB" id="A0A4Q7L502"/>
<feature type="domain" description="Histidine kinase" evidence="13">
    <location>
        <begin position="232"/>
        <end position="441"/>
    </location>
</feature>
<proteinExistence type="predicted"/>
<evidence type="ECO:0000256" key="11">
    <source>
        <dbReference type="SAM" id="Coils"/>
    </source>
</evidence>
<comment type="catalytic activity">
    <reaction evidence="1">
        <text>ATP + protein L-histidine = ADP + protein N-phospho-L-histidine.</text>
        <dbReference type="EC" id="2.7.13.3"/>
    </reaction>
</comment>
<feature type="transmembrane region" description="Helical" evidence="12">
    <location>
        <begin position="153"/>
        <end position="173"/>
    </location>
</feature>
<dbReference type="InterPro" id="IPR004358">
    <property type="entry name" value="Sig_transdc_His_kin-like_C"/>
</dbReference>
<dbReference type="Gene3D" id="6.10.340.10">
    <property type="match status" value="1"/>
</dbReference>
<keyword evidence="9" id="KW-0902">Two-component regulatory system</keyword>
<dbReference type="Pfam" id="PF00672">
    <property type="entry name" value="HAMP"/>
    <property type="match status" value="1"/>
</dbReference>
<evidence type="ECO:0000256" key="7">
    <source>
        <dbReference type="ARBA" id="ARBA00022777"/>
    </source>
</evidence>
<dbReference type="GO" id="GO:0005886">
    <property type="term" value="C:plasma membrane"/>
    <property type="evidence" value="ECO:0007669"/>
    <property type="project" value="UniProtKB-SubCell"/>
</dbReference>
<dbReference type="Gene3D" id="3.30.565.10">
    <property type="entry name" value="Histidine kinase-like ATPase, C-terminal domain"/>
    <property type="match status" value="1"/>
</dbReference>
<dbReference type="Gene3D" id="1.10.287.130">
    <property type="match status" value="1"/>
</dbReference>
<dbReference type="Proteomes" id="UP000294257">
    <property type="component" value="Unassembled WGS sequence"/>
</dbReference>
<dbReference type="Pfam" id="PF00512">
    <property type="entry name" value="HisKA"/>
    <property type="match status" value="1"/>
</dbReference>
<name>A0A4Q7L502_9PSEU</name>
<organism evidence="15 16">
    <name type="scientific">Herbihabitans rhizosphaerae</name>
    <dbReference type="NCBI Taxonomy" id="1872711"/>
    <lineage>
        <taxon>Bacteria</taxon>
        <taxon>Bacillati</taxon>
        <taxon>Actinomycetota</taxon>
        <taxon>Actinomycetes</taxon>
        <taxon>Pseudonocardiales</taxon>
        <taxon>Pseudonocardiaceae</taxon>
        <taxon>Herbihabitans</taxon>
    </lineage>
</organism>
<dbReference type="EMBL" id="SGWQ01000001">
    <property type="protein sequence ID" value="RZS44367.1"/>
    <property type="molecule type" value="Genomic_DNA"/>
</dbReference>
<dbReference type="SUPFAM" id="SSF55874">
    <property type="entry name" value="ATPase domain of HSP90 chaperone/DNA topoisomerase II/histidine kinase"/>
    <property type="match status" value="1"/>
</dbReference>
<keyword evidence="4" id="KW-0597">Phosphoprotein</keyword>
<gene>
    <name evidence="15" type="ORF">EV193_101242</name>
</gene>
<dbReference type="InterPro" id="IPR003594">
    <property type="entry name" value="HATPase_dom"/>
</dbReference>
<evidence type="ECO:0000259" key="14">
    <source>
        <dbReference type="PROSITE" id="PS50885"/>
    </source>
</evidence>
<comment type="caution">
    <text evidence="15">The sequence shown here is derived from an EMBL/GenBank/DDBJ whole genome shotgun (WGS) entry which is preliminary data.</text>
</comment>
<evidence type="ECO:0000313" key="16">
    <source>
        <dbReference type="Proteomes" id="UP000294257"/>
    </source>
</evidence>
<keyword evidence="16" id="KW-1185">Reference proteome</keyword>
<dbReference type="InterPro" id="IPR003660">
    <property type="entry name" value="HAMP_dom"/>
</dbReference>
<dbReference type="InterPro" id="IPR003661">
    <property type="entry name" value="HisK_dim/P_dom"/>
</dbReference>
<dbReference type="Pfam" id="PF02518">
    <property type="entry name" value="HATPase_c"/>
    <property type="match status" value="1"/>
</dbReference>
<evidence type="ECO:0000256" key="4">
    <source>
        <dbReference type="ARBA" id="ARBA00022553"/>
    </source>
</evidence>
<sequence length="442" mass="46904">MVRRRWLRRTLRFRITAVATAATCVFLLALSGLASTLIGPILVDSADTSLQPVLATSVEQVRSGRPALTAAPEIQTRVTDTAGTPVDGGPPLSLSPQDIRTLKSGTPVLRETGPVPSRWIGTVATAPDGAQRLVAVGTGLAGYADTQRIGFQWLLLGAVLGAAVAGIATWFAVRSSLRPVERMRMAAARLEAGRRLPVPDAADELRSLAGALNALLARRDEASERLRRFTGDAAHELRSPVASIRVQAEVAVANPDPELSHEVLEEVVRESVRLSTLVDGLLTLARSDAGEVPPAEPVDLVGAARMALDRLHAPELSLTVHAPGGMCWVSAAPTEVDLVLDNLLRNAARHARATIVVSVLPAGSAVRLVVDDDGHGVAEEHRAKVFDRFYRVQDDRARSTGGAGLGLALVAELVRRRGGTVRVGESPEGGARFQVRWRAVKG</sequence>
<dbReference type="SMART" id="SM00387">
    <property type="entry name" value="HATPase_c"/>
    <property type="match status" value="1"/>
</dbReference>
<dbReference type="RefSeq" id="WP_130342058.1">
    <property type="nucleotide sequence ID" value="NZ_SGWQ01000001.1"/>
</dbReference>
<protein>
    <recommendedName>
        <fullName evidence="3">histidine kinase</fullName>
        <ecNumber evidence="3">2.7.13.3</ecNumber>
    </recommendedName>
</protein>
<keyword evidence="5" id="KW-0808">Transferase</keyword>
<evidence type="ECO:0000256" key="12">
    <source>
        <dbReference type="SAM" id="Phobius"/>
    </source>
</evidence>
<dbReference type="PANTHER" id="PTHR45436">
    <property type="entry name" value="SENSOR HISTIDINE KINASE YKOH"/>
    <property type="match status" value="1"/>
</dbReference>
<comment type="subcellular location">
    <subcellularLocation>
        <location evidence="2">Cell membrane</location>
    </subcellularLocation>
</comment>
<dbReference type="InterPro" id="IPR050428">
    <property type="entry name" value="TCS_sensor_his_kinase"/>
</dbReference>
<dbReference type="PROSITE" id="PS50109">
    <property type="entry name" value="HIS_KIN"/>
    <property type="match status" value="1"/>
</dbReference>
<evidence type="ECO:0000256" key="5">
    <source>
        <dbReference type="ARBA" id="ARBA00022679"/>
    </source>
</evidence>
<dbReference type="InterPro" id="IPR036097">
    <property type="entry name" value="HisK_dim/P_sf"/>
</dbReference>
<keyword evidence="10 12" id="KW-0472">Membrane</keyword>
<dbReference type="SMART" id="SM00388">
    <property type="entry name" value="HisKA"/>
    <property type="match status" value="1"/>
</dbReference>
<keyword evidence="6 12" id="KW-0812">Transmembrane</keyword>
<dbReference type="OrthoDB" id="3666358at2"/>
<keyword evidence="8 12" id="KW-1133">Transmembrane helix</keyword>
<evidence type="ECO:0000259" key="13">
    <source>
        <dbReference type="PROSITE" id="PS50109"/>
    </source>
</evidence>
<evidence type="ECO:0000256" key="9">
    <source>
        <dbReference type="ARBA" id="ARBA00023012"/>
    </source>
</evidence>
<dbReference type="InterPro" id="IPR036890">
    <property type="entry name" value="HATPase_C_sf"/>
</dbReference>
<evidence type="ECO:0000256" key="8">
    <source>
        <dbReference type="ARBA" id="ARBA00022989"/>
    </source>
</evidence>
<dbReference type="PRINTS" id="PR00344">
    <property type="entry name" value="BCTRLSENSOR"/>
</dbReference>
<evidence type="ECO:0000256" key="2">
    <source>
        <dbReference type="ARBA" id="ARBA00004236"/>
    </source>
</evidence>
<feature type="domain" description="HAMP" evidence="14">
    <location>
        <begin position="174"/>
        <end position="224"/>
    </location>
</feature>
<keyword evidence="7 15" id="KW-0418">Kinase</keyword>
<reference evidence="15 16" key="1">
    <citation type="submission" date="2019-02" db="EMBL/GenBank/DDBJ databases">
        <title>Genomic Encyclopedia of Type Strains, Phase IV (KMG-IV): sequencing the most valuable type-strain genomes for metagenomic binning, comparative biology and taxonomic classification.</title>
        <authorList>
            <person name="Goeker M."/>
        </authorList>
    </citation>
    <scope>NUCLEOTIDE SEQUENCE [LARGE SCALE GENOMIC DNA]</scope>
    <source>
        <strain evidence="15 16">DSM 101727</strain>
    </source>
</reference>
<dbReference type="EC" id="2.7.13.3" evidence="3"/>
<dbReference type="InterPro" id="IPR005467">
    <property type="entry name" value="His_kinase_dom"/>
</dbReference>
<dbReference type="GO" id="GO:0000155">
    <property type="term" value="F:phosphorelay sensor kinase activity"/>
    <property type="evidence" value="ECO:0007669"/>
    <property type="project" value="InterPro"/>
</dbReference>
<keyword evidence="11" id="KW-0175">Coiled coil</keyword>
<evidence type="ECO:0000256" key="6">
    <source>
        <dbReference type="ARBA" id="ARBA00022692"/>
    </source>
</evidence>
<evidence type="ECO:0000313" key="15">
    <source>
        <dbReference type="EMBL" id="RZS44367.1"/>
    </source>
</evidence>
<dbReference type="CDD" id="cd00082">
    <property type="entry name" value="HisKA"/>
    <property type="match status" value="1"/>
</dbReference>